<gene>
    <name evidence="1" type="ORF">J4Q44_G00144770</name>
</gene>
<dbReference type="AlphaFoldDB" id="A0AAN8LQR1"/>
<comment type="caution">
    <text evidence="1">The sequence shown here is derived from an EMBL/GenBank/DDBJ whole genome shotgun (WGS) entry which is preliminary data.</text>
</comment>
<accession>A0AAN8LQR1</accession>
<keyword evidence="2" id="KW-1185">Reference proteome</keyword>
<protein>
    <submittedName>
        <fullName evidence="1">Uncharacterized protein</fullName>
    </submittedName>
</protein>
<reference evidence="1 2" key="1">
    <citation type="submission" date="2021-04" db="EMBL/GenBank/DDBJ databases">
        <authorList>
            <person name="De Guttry C."/>
            <person name="Zahm M."/>
            <person name="Klopp C."/>
            <person name="Cabau C."/>
            <person name="Louis A."/>
            <person name="Berthelot C."/>
            <person name="Parey E."/>
            <person name="Roest Crollius H."/>
            <person name="Montfort J."/>
            <person name="Robinson-Rechavi M."/>
            <person name="Bucao C."/>
            <person name="Bouchez O."/>
            <person name="Gislard M."/>
            <person name="Lluch J."/>
            <person name="Milhes M."/>
            <person name="Lampietro C."/>
            <person name="Lopez Roques C."/>
            <person name="Donnadieu C."/>
            <person name="Braasch I."/>
            <person name="Desvignes T."/>
            <person name="Postlethwait J."/>
            <person name="Bobe J."/>
            <person name="Wedekind C."/>
            <person name="Guiguen Y."/>
        </authorList>
    </citation>
    <scope>NUCLEOTIDE SEQUENCE [LARGE SCALE GENOMIC DNA]</scope>
    <source>
        <strain evidence="1">Cs_M1</strain>
        <tissue evidence="1">Blood</tissue>
    </source>
</reference>
<dbReference type="Proteomes" id="UP001356427">
    <property type="component" value="Unassembled WGS sequence"/>
</dbReference>
<sequence>MTAVSDGRSSSSVNPMTRLRVMAPTRPQTATRYSHFPRCSLLSSLSGGCCYTSVVGEFYPWSLQRLLLRWQGPGCPDKQLWTSLKPPGCDPPPFHLQTASTLALLLALTAQSMN</sequence>
<evidence type="ECO:0000313" key="2">
    <source>
        <dbReference type="Proteomes" id="UP001356427"/>
    </source>
</evidence>
<evidence type="ECO:0000313" key="1">
    <source>
        <dbReference type="EMBL" id="KAK6314948.1"/>
    </source>
</evidence>
<organism evidence="1 2">
    <name type="scientific">Coregonus suidteri</name>
    <dbReference type="NCBI Taxonomy" id="861788"/>
    <lineage>
        <taxon>Eukaryota</taxon>
        <taxon>Metazoa</taxon>
        <taxon>Chordata</taxon>
        <taxon>Craniata</taxon>
        <taxon>Vertebrata</taxon>
        <taxon>Euteleostomi</taxon>
        <taxon>Actinopterygii</taxon>
        <taxon>Neopterygii</taxon>
        <taxon>Teleostei</taxon>
        <taxon>Protacanthopterygii</taxon>
        <taxon>Salmoniformes</taxon>
        <taxon>Salmonidae</taxon>
        <taxon>Coregoninae</taxon>
        <taxon>Coregonus</taxon>
    </lineage>
</organism>
<name>A0AAN8LQR1_9TELE</name>
<dbReference type="EMBL" id="JAGTTL010000012">
    <property type="protein sequence ID" value="KAK6314948.1"/>
    <property type="molecule type" value="Genomic_DNA"/>
</dbReference>
<proteinExistence type="predicted"/>